<dbReference type="RefSeq" id="WP_195189124.1">
    <property type="nucleotide sequence ID" value="NZ_JADMLJ010000032.1"/>
</dbReference>
<dbReference type="Proteomes" id="UP001145481">
    <property type="component" value="Unassembled WGS sequence"/>
</dbReference>
<sequence>MTKHDIAQQIVEIQEILEIARDNVIEERRADAKVILQRAIAEIKKINWQITPTNQI</sequence>
<comment type="caution">
    <text evidence="1">The sequence shown here is derived from an EMBL/GenBank/DDBJ whole genome shotgun (WGS) entry which is preliminary data.</text>
</comment>
<dbReference type="AlphaFoldDB" id="A0A9X3US08"/>
<gene>
    <name evidence="1" type="ORF">NM948_11070</name>
</gene>
<reference evidence="1" key="1">
    <citation type="submission" date="2022-07" db="EMBL/GenBank/DDBJ databases">
        <title>Genome-based characterization of novel serogroup A variants of Pasteurella multocida.</title>
        <authorList>
            <person name="Prajapati A."/>
            <person name="Yogisharadhya R."/>
            <person name="Mohanty N."/>
            <person name="Chanda M."/>
            <person name="Mendem S.K."/>
            <person name="Siddaramappa S."/>
            <person name="Shivachandra S.B."/>
        </authorList>
    </citation>
    <scope>NUCLEOTIDE SEQUENCE</scope>
    <source>
        <strain evidence="1">NIVEDIPm19</strain>
    </source>
</reference>
<accession>A0A9X3US08</accession>
<dbReference type="EMBL" id="JANJHC010000032">
    <property type="protein sequence ID" value="MDA5624075.1"/>
    <property type="molecule type" value="Genomic_DNA"/>
</dbReference>
<organism evidence="1 2">
    <name type="scientific">Pasteurella multocida</name>
    <dbReference type="NCBI Taxonomy" id="747"/>
    <lineage>
        <taxon>Bacteria</taxon>
        <taxon>Pseudomonadati</taxon>
        <taxon>Pseudomonadota</taxon>
        <taxon>Gammaproteobacteria</taxon>
        <taxon>Pasteurellales</taxon>
        <taxon>Pasteurellaceae</taxon>
        <taxon>Pasteurella</taxon>
    </lineage>
</organism>
<protein>
    <submittedName>
        <fullName evidence="1">TetR/AcrR family transcriptional regulator C-terminal ligand-binding domain-containing protein</fullName>
    </submittedName>
</protein>
<evidence type="ECO:0000313" key="1">
    <source>
        <dbReference type="EMBL" id="MDA5624075.1"/>
    </source>
</evidence>
<name>A0A9X3US08_PASMD</name>
<proteinExistence type="predicted"/>
<evidence type="ECO:0000313" key="2">
    <source>
        <dbReference type="Proteomes" id="UP001145481"/>
    </source>
</evidence>